<dbReference type="EMBL" id="AAOW01000001">
    <property type="protein sequence ID" value="EAR62786.1"/>
    <property type="molecule type" value="Genomic_DNA"/>
</dbReference>
<dbReference type="InterPro" id="IPR036264">
    <property type="entry name" value="Bact_exopeptidase_dim_dom"/>
</dbReference>
<dbReference type="RefSeq" id="WP_007021804.1">
    <property type="nucleotide sequence ID" value="NZ_CH724126.1"/>
</dbReference>
<dbReference type="OrthoDB" id="9776600at2"/>
<protein>
    <recommendedName>
        <fullName evidence="5">Peptidase M20 dimerisation domain-containing protein</fullName>
    </recommendedName>
</protein>
<dbReference type="Proteomes" id="UP000002171">
    <property type="component" value="Unassembled WGS sequence"/>
</dbReference>
<dbReference type="InterPro" id="IPR050072">
    <property type="entry name" value="Peptidase_M20A"/>
</dbReference>
<evidence type="ECO:0000259" key="5">
    <source>
        <dbReference type="Pfam" id="PF07687"/>
    </source>
</evidence>
<dbReference type="PIRSF" id="PIRSF037238">
    <property type="entry name" value="Carboxypeptidase_G2"/>
    <property type="match status" value="1"/>
</dbReference>
<dbReference type="Gene3D" id="3.30.70.360">
    <property type="match status" value="1"/>
</dbReference>
<dbReference type="GO" id="GO:0016787">
    <property type="term" value="F:hydrolase activity"/>
    <property type="evidence" value="ECO:0007669"/>
    <property type="project" value="UniProtKB-KW"/>
</dbReference>
<dbReference type="SUPFAM" id="SSF53187">
    <property type="entry name" value="Zn-dependent exopeptidases"/>
    <property type="match status" value="1"/>
</dbReference>
<dbReference type="InterPro" id="IPR011650">
    <property type="entry name" value="Peptidase_M20_dimer"/>
</dbReference>
<evidence type="ECO:0000256" key="3">
    <source>
        <dbReference type="ARBA" id="ARBA00023285"/>
    </source>
</evidence>
<dbReference type="Pfam" id="PF07687">
    <property type="entry name" value="M20_dimer"/>
    <property type="match status" value="1"/>
</dbReference>
<keyword evidence="7" id="KW-1185">Reference proteome</keyword>
<keyword evidence="2" id="KW-0378">Hydrolase</keyword>
<evidence type="ECO:0000313" key="6">
    <source>
        <dbReference type="EMBL" id="EAR62786.1"/>
    </source>
</evidence>
<dbReference type="SUPFAM" id="SSF55031">
    <property type="entry name" value="Bacterial exopeptidase dimerisation domain"/>
    <property type="match status" value="1"/>
</dbReference>
<proteinExistence type="predicted"/>
<dbReference type="PANTHER" id="PTHR43808">
    <property type="entry name" value="ACETYLORNITHINE DEACETYLASE"/>
    <property type="match status" value="1"/>
</dbReference>
<feature type="domain" description="Peptidase M20 dimerisation" evidence="5">
    <location>
        <begin position="207"/>
        <end position="306"/>
    </location>
</feature>
<evidence type="ECO:0000313" key="7">
    <source>
        <dbReference type="Proteomes" id="UP000002171"/>
    </source>
</evidence>
<dbReference type="Pfam" id="PF01546">
    <property type="entry name" value="Peptidase_M20"/>
    <property type="match status" value="1"/>
</dbReference>
<feature type="active site" description="Proton acceptor" evidence="4">
    <location>
        <position position="171"/>
    </location>
</feature>
<feature type="active site" evidence="4">
    <location>
        <position position="110"/>
    </location>
</feature>
<dbReference type="NCBIfam" id="NF005602">
    <property type="entry name" value="PRK07338.1"/>
    <property type="match status" value="1"/>
</dbReference>
<dbReference type="PANTHER" id="PTHR43808:SF9">
    <property type="entry name" value="BLL0789 PROTEIN"/>
    <property type="match status" value="1"/>
</dbReference>
<dbReference type="GO" id="GO:0046872">
    <property type="term" value="F:metal ion binding"/>
    <property type="evidence" value="ECO:0007669"/>
    <property type="project" value="UniProtKB-KW"/>
</dbReference>
<evidence type="ECO:0000256" key="2">
    <source>
        <dbReference type="ARBA" id="ARBA00022801"/>
    </source>
</evidence>
<gene>
    <name evidence="6" type="ORF">MED92_06701</name>
</gene>
<dbReference type="InterPro" id="IPR002933">
    <property type="entry name" value="Peptidase_M20"/>
</dbReference>
<comment type="caution">
    <text evidence="6">The sequence shown here is derived from an EMBL/GenBank/DDBJ whole genome shotgun (WGS) entry which is preliminary data.</text>
</comment>
<dbReference type="AlphaFoldDB" id="A0A7U8GTT7"/>
<evidence type="ECO:0000256" key="4">
    <source>
        <dbReference type="PIRSR" id="PIRSR037238-1"/>
    </source>
</evidence>
<organism evidence="6 7">
    <name type="scientific">Neptuniibacter caesariensis</name>
    <dbReference type="NCBI Taxonomy" id="207954"/>
    <lineage>
        <taxon>Bacteria</taxon>
        <taxon>Pseudomonadati</taxon>
        <taxon>Pseudomonadota</taxon>
        <taxon>Gammaproteobacteria</taxon>
        <taxon>Oceanospirillales</taxon>
        <taxon>Oceanospirillaceae</taxon>
        <taxon>Neptuniibacter</taxon>
    </lineage>
</organism>
<dbReference type="CDD" id="cd03885">
    <property type="entry name" value="M20_CPDG2"/>
    <property type="match status" value="1"/>
</dbReference>
<keyword evidence="3" id="KW-0170">Cobalt</keyword>
<name>A0A7U8GTT7_NEPCE</name>
<keyword evidence="1" id="KW-0479">Metal-binding</keyword>
<evidence type="ECO:0000256" key="1">
    <source>
        <dbReference type="ARBA" id="ARBA00022723"/>
    </source>
</evidence>
<accession>A0A7U8GTT7</accession>
<dbReference type="InterPro" id="IPR017150">
    <property type="entry name" value="Pept_M20_glutamate_carboxypep"/>
</dbReference>
<sequence length="423" mass="46550">MGNFKPFVIDTTCQDLLQFIDSKQQIREEQLLSLVEINSSSLNPVGVNRTGEFFSTLFTPLADSAERIEVHPWERMNFSGQISSQPLGDLWHFNKRPNAPVQILMCGHTDTVFPPDCNFQHATRIDRNRLNAPGAADMKGGILVMLSALEALEQHPLRENIGWTVLLNPDEEIGSPGSAPILEKEAAKHHLGLIYEPALPDGSLAGERKGSGNFTIKVEGRAAHAGREPEKGRNAINKAALIMLELDKLNHTRPGLTLNTGMIQAGETTNKVPDLAVFKFNIRINAAEDAAWCVQTLEDICTTHSRDEGYQVSLHGQFGRMPKRFDSEHQSLFNLLQRCSSQLGVPIHWQATGGCCDGNNLSAAGLPNIDTLGVKGNFIHSDQEYIELPSLSHRAQLSALLLMHIATEGLPFLKQSETGEKIC</sequence>
<reference evidence="6 7" key="1">
    <citation type="submission" date="2006-02" db="EMBL/GenBank/DDBJ databases">
        <authorList>
            <person name="Pinhassi J."/>
            <person name="Pedros-Alio C."/>
            <person name="Ferriera S."/>
            <person name="Johnson J."/>
            <person name="Kravitz S."/>
            <person name="Halpern A."/>
            <person name="Remington K."/>
            <person name="Beeson K."/>
            <person name="Tran B."/>
            <person name="Rogers Y.-H."/>
            <person name="Friedman R."/>
            <person name="Venter J.C."/>
        </authorList>
    </citation>
    <scope>NUCLEOTIDE SEQUENCE [LARGE SCALE GENOMIC DNA]</scope>
    <source>
        <strain evidence="6 7">MED92</strain>
    </source>
</reference>
<dbReference type="Gene3D" id="3.40.630.10">
    <property type="entry name" value="Zn peptidases"/>
    <property type="match status" value="1"/>
</dbReference>